<evidence type="ECO:0000256" key="8">
    <source>
        <dbReference type="ARBA" id="ARBA00022723"/>
    </source>
</evidence>
<dbReference type="GO" id="GO:0046872">
    <property type="term" value="F:metal ion binding"/>
    <property type="evidence" value="ECO:0007669"/>
    <property type="project" value="UniProtKB-KW"/>
</dbReference>
<evidence type="ECO:0000256" key="9">
    <source>
        <dbReference type="ARBA" id="ARBA00022801"/>
    </source>
</evidence>
<keyword evidence="17" id="KW-1185">Reference proteome</keyword>
<keyword evidence="14" id="KW-0539">Nucleus</keyword>
<keyword evidence="7" id="KW-0540">Nuclease</keyword>
<reference evidence="15 16" key="1">
    <citation type="journal article" date="2014" name="PLoS Genet.">
        <title>The Genome of Spironucleus salmonicida Highlights a Fish Pathogen Adapted to Fluctuating Environments.</title>
        <authorList>
            <person name="Xu F."/>
            <person name="Jerlstrom-Hultqvist J."/>
            <person name="Einarsson E."/>
            <person name="Astvaldsson A."/>
            <person name="Svard S.G."/>
            <person name="Andersson J.O."/>
        </authorList>
    </citation>
    <scope>NUCLEOTIDE SEQUENCE</scope>
    <source>
        <strain evidence="16">ATCC 50377</strain>
    </source>
</reference>
<dbReference type="OrthoDB" id="1164111at2759"/>
<accession>V6LYM2</accession>
<comment type="subcellular location">
    <subcellularLocation>
        <location evidence="3">Cytoplasm</location>
    </subcellularLocation>
    <subcellularLocation>
        <location evidence="2">Nucleus</location>
    </subcellularLocation>
</comment>
<dbReference type="EMBL" id="KI545952">
    <property type="protein sequence ID" value="EST49358.1"/>
    <property type="molecule type" value="Genomic_DNA"/>
</dbReference>
<evidence type="ECO:0000256" key="14">
    <source>
        <dbReference type="ARBA" id="ARBA00023242"/>
    </source>
</evidence>
<dbReference type="Pfam" id="PF04857">
    <property type="entry name" value="CAF1"/>
    <property type="match status" value="1"/>
</dbReference>
<evidence type="ECO:0000256" key="6">
    <source>
        <dbReference type="ARBA" id="ARBA00022490"/>
    </source>
</evidence>
<comment type="catalytic activity">
    <reaction evidence="1">
        <text>Exonucleolytic cleavage of poly(A) to 5'-AMP.</text>
        <dbReference type="EC" id="3.1.13.4"/>
    </reaction>
</comment>
<sequence length="253" mass="29365">MTIQEVYSYNLDESFRLMSRLVDKYPLLGVDTEFPGYFEDVDQLTGRTNQRHLPRQLTRYGKFKINIDNLKLIQLGISLSDSYGNQPNPSTFQFNFQYDKLNDIGQESSIQLLERHEVPFDRLLQEGISPIKFSYHFMSSGLLFNNKIKWIYFHGFCDLGYLLKSATLTALPCSFSEFSILAETLFPHYFDLKLVEKWESSLQTLASYYGVCREGIQHQAGSDALVTIGIWTKSQKLKPLLEFDRKVYGLEDE</sequence>
<keyword evidence="6" id="KW-0963">Cytoplasm</keyword>
<evidence type="ECO:0000313" key="17">
    <source>
        <dbReference type="Proteomes" id="UP000018208"/>
    </source>
</evidence>
<evidence type="ECO:0000256" key="10">
    <source>
        <dbReference type="ARBA" id="ARBA00022839"/>
    </source>
</evidence>
<reference evidence="16" key="2">
    <citation type="submission" date="2020-12" db="EMBL/GenBank/DDBJ databases">
        <title>New Spironucleus salmonicida genome in near-complete chromosomes.</title>
        <authorList>
            <person name="Xu F."/>
            <person name="Kurt Z."/>
            <person name="Jimenez-Gonzalez A."/>
            <person name="Astvaldsson A."/>
            <person name="Andersson J.O."/>
            <person name="Svard S.G."/>
        </authorList>
    </citation>
    <scope>NUCLEOTIDE SEQUENCE</scope>
    <source>
        <strain evidence="16">ATCC 50377</strain>
    </source>
</reference>
<dbReference type="Proteomes" id="UP000018208">
    <property type="component" value="Unassembled WGS sequence"/>
</dbReference>
<keyword evidence="12" id="KW-0805">Transcription regulation</keyword>
<protein>
    <recommendedName>
        <fullName evidence="5">poly(A)-specific ribonuclease</fullName>
        <ecNumber evidence="5">3.1.13.4</ecNumber>
    </recommendedName>
</protein>
<keyword evidence="8" id="KW-0479">Metal-binding</keyword>
<evidence type="ECO:0000256" key="2">
    <source>
        <dbReference type="ARBA" id="ARBA00004123"/>
    </source>
</evidence>
<comment type="similarity">
    <text evidence="4">Belongs to the CAF1 family.</text>
</comment>
<dbReference type="PANTHER" id="PTHR10797">
    <property type="entry name" value="CCR4-NOT TRANSCRIPTION COMPLEX SUBUNIT"/>
    <property type="match status" value="1"/>
</dbReference>
<evidence type="ECO:0000256" key="12">
    <source>
        <dbReference type="ARBA" id="ARBA00023015"/>
    </source>
</evidence>
<dbReference type="AlphaFoldDB" id="V6LYM2"/>
<dbReference type="SUPFAM" id="SSF53098">
    <property type="entry name" value="Ribonuclease H-like"/>
    <property type="match status" value="1"/>
</dbReference>
<dbReference type="VEuPathDB" id="GiardiaDB:SS50377_20072"/>
<gene>
    <name evidence="15" type="ORF">SS50377_10283</name>
    <name evidence="16" type="ORF">SS50377_20072</name>
</gene>
<evidence type="ECO:0000256" key="13">
    <source>
        <dbReference type="ARBA" id="ARBA00023163"/>
    </source>
</evidence>
<dbReference type="GO" id="GO:0005737">
    <property type="term" value="C:cytoplasm"/>
    <property type="evidence" value="ECO:0007669"/>
    <property type="project" value="UniProtKB-SubCell"/>
</dbReference>
<dbReference type="EMBL" id="AUWU02000001">
    <property type="protein sequence ID" value="KAH0576726.1"/>
    <property type="molecule type" value="Genomic_DNA"/>
</dbReference>
<keyword evidence="13" id="KW-0804">Transcription</keyword>
<evidence type="ECO:0000256" key="5">
    <source>
        <dbReference type="ARBA" id="ARBA00012161"/>
    </source>
</evidence>
<evidence type="ECO:0000313" key="16">
    <source>
        <dbReference type="EMBL" id="KAH0576726.1"/>
    </source>
</evidence>
<dbReference type="GO" id="GO:0005634">
    <property type="term" value="C:nucleus"/>
    <property type="evidence" value="ECO:0007669"/>
    <property type="project" value="UniProtKB-SubCell"/>
</dbReference>
<dbReference type="GO" id="GO:0030014">
    <property type="term" value="C:CCR4-NOT complex"/>
    <property type="evidence" value="ECO:0007669"/>
    <property type="project" value="InterPro"/>
</dbReference>
<evidence type="ECO:0000256" key="4">
    <source>
        <dbReference type="ARBA" id="ARBA00008372"/>
    </source>
</evidence>
<dbReference type="InterPro" id="IPR012337">
    <property type="entry name" value="RNaseH-like_sf"/>
</dbReference>
<evidence type="ECO:0000256" key="7">
    <source>
        <dbReference type="ARBA" id="ARBA00022722"/>
    </source>
</evidence>
<dbReference type="Gene3D" id="3.30.420.10">
    <property type="entry name" value="Ribonuclease H-like superfamily/Ribonuclease H"/>
    <property type="match status" value="1"/>
</dbReference>
<evidence type="ECO:0000256" key="3">
    <source>
        <dbReference type="ARBA" id="ARBA00004496"/>
    </source>
</evidence>
<dbReference type="GO" id="GO:0003723">
    <property type="term" value="F:RNA binding"/>
    <property type="evidence" value="ECO:0007669"/>
    <property type="project" value="UniProtKB-KW"/>
</dbReference>
<evidence type="ECO:0000256" key="1">
    <source>
        <dbReference type="ARBA" id="ARBA00001663"/>
    </source>
</evidence>
<dbReference type="InterPro" id="IPR039637">
    <property type="entry name" value="CNOT7/CNOT8/Pop2"/>
</dbReference>
<dbReference type="EC" id="3.1.13.4" evidence="5"/>
<keyword evidence="10" id="KW-0269">Exonuclease</keyword>
<dbReference type="InterPro" id="IPR006941">
    <property type="entry name" value="RNase_CAF1"/>
</dbReference>
<organism evidence="15">
    <name type="scientific">Spironucleus salmonicida</name>
    <dbReference type="NCBI Taxonomy" id="348837"/>
    <lineage>
        <taxon>Eukaryota</taxon>
        <taxon>Metamonada</taxon>
        <taxon>Diplomonadida</taxon>
        <taxon>Hexamitidae</taxon>
        <taxon>Hexamitinae</taxon>
        <taxon>Spironucleus</taxon>
    </lineage>
</organism>
<name>V6LYM2_9EUKA</name>
<proteinExistence type="inferred from homology"/>
<keyword evidence="11" id="KW-0694">RNA-binding</keyword>
<dbReference type="InterPro" id="IPR036397">
    <property type="entry name" value="RNaseH_sf"/>
</dbReference>
<evidence type="ECO:0000256" key="11">
    <source>
        <dbReference type="ARBA" id="ARBA00022884"/>
    </source>
</evidence>
<evidence type="ECO:0000313" key="15">
    <source>
        <dbReference type="EMBL" id="EST49358.1"/>
    </source>
</evidence>
<keyword evidence="9" id="KW-0378">Hydrolase</keyword>
<dbReference type="GO" id="GO:0004535">
    <property type="term" value="F:poly(A)-specific ribonuclease activity"/>
    <property type="evidence" value="ECO:0007669"/>
    <property type="project" value="UniProtKB-EC"/>
</dbReference>